<name>A0ABZ0PAA3_9BACT</name>
<dbReference type="Pfam" id="PF14520">
    <property type="entry name" value="HHH_5"/>
    <property type="match status" value="1"/>
</dbReference>
<accession>A0ABZ0PAA3</accession>
<dbReference type="Pfam" id="PF08459">
    <property type="entry name" value="UvrC_RNaseH_dom"/>
    <property type="match status" value="1"/>
</dbReference>
<dbReference type="GeneID" id="94493711"/>
<dbReference type="SUPFAM" id="SSF47781">
    <property type="entry name" value="RuvA domain 2-like"/>
    <property type="match status" value="1"/>
</dbReference>
<gene>
    <name evidence="3" type="ORF">R9B83_02330</name>
</gene>
<dbReference type="Gene3D" id="3.30.420.340">
    <property type="entry name" value="UvrC, RNAse H endonuclease domain"/>
    <property type="match status" value="1"/>
</dbReference>
<dbReference type="Pfam" id="PF22920">
    <property type="entry name" value="UvrC_RNaseH"/>
    <property type="match status" value="1"/>
</dbReference>
<dbReference type="SMART" id="SM00465">
    <property type="entry name" value="GIYc"/>
    <property type="match status" value="1"/>
</dbReference>
<evidence type="ECO:0000313" key="3">
    <source>
        <dbReference type="EMBL" id="WPB53805.1"/>
    </source>
</evidence>
<evidence type="ECO:0000313" key="4">
    <source>
        <dbReference type="Proteomes" id="UP001303601"/>
    </source>
</evidence>
<dbReference type="Pfam" id="PF01541">
    <property type="entry name" value="GIY-YIG"/>
    <property type="match status" value="1"/>
</dbReference>
<dbReference type="Gene3D" id="1.10.150.20">
    <property type="entry name" value="5' to 3' exonuclease, C-terminal subdomain"/>
    <property type="match status" value="1"/>
</dbReference>
<dbReference type="InterPro" id="IPR050066">
    <property type="entry name" value="UvrABC_protein_C"/>
</dbReference>
<dbReference type="InterPro" id="IPR010994">
    <property type="entry name" value="RuvA_2-like"/>
</dbReference>
<protein>
    <submittedName>
        <fullName evidence="3">GIY-YIG nuclease family protein</fullName>
    </submittedName>
</protein>
<dbReference type="InterPro" id="IPR001162">
    <property type="entry name" value="UvrC_RNase_H_dom"/>
</dbReference>
<evidence type="ECO:0000259" key="1">
    <source>
        <dbReference type="PROSITE" id="PS50164"/>
    </source>
</evidence>
<dbReference type="InterPro" id="IPR000305">
    <property type="entry name" value="GIY-YIG_endonuc"/>
</dbReference>
<dbReference type="SUPFAM" id="SSF82771">
    <property type="entry name" value="GIY-YIG endonuclease"/>
    <property type="match status" value="1"/>
</dbReference>
<dbReference type="InterPro" id="IPR038476">
    <property type="entry name" value="UvrC_RNase_H_dom_sf"/>
</dbReference>
<dbReference type="EMBL" id="CP137845">
    <property type="protein sequence ID" value="WPB53805.1"/>
    <property type="molecule type" value="Genomic_DNA"/>
</dbReference>
<feature type="domain" description="GIY-YIG" evidence="1">
    <location>
        <begin position="12"/>
        <end position="91"/>
    </location>
</feature>
<dbReference type="InterPro" id="IPR047296">
    <property type="entry name" value="GIY-YIG_UvrC_Cho"/>
</dbReference>
<proteinExistence type="predicted"/>
<reference evidence="3" key="1">
    <citation type="submission" date="2023-11" db="EMBL/GenBank/DDBJ databases">
        <title>Completed genome sequence of Mycoplasma equirhinis type strain M432/72.</title>
        <authorList>
            <person name="Spergser J."/>
        </authorList>
    </citation>
    <scope>NUCLEOTIDE SEQUENCE [LARGE SCALE GENOMIC DNA]</scope>
    <source>
        <strain evidence="3">M432/72</strain>
    </source>
</reference>
<organism evidence="3 4">
    <name type="scientific">Metamycoplasma equirhinis</name>
    <dbReference type="NCBI Taxonomy" id="92402"/>
    <lineage>
        <taxon>Bacteria</taxon>
        <taxon>Bacillati</taxon>
        <taxon>Mycoplasmatota</taxon>
        <taxon>Mycoplasmoidales</taxon>
        <taxon>Metamycoplasmataceae</taxon>
        <taxon>Metamycoplasma</taxon>
    </lineage>
</organism>
<dbReference type="PANTHER" id="PTHR30562:SF1">
    <property type="entry name" value="UVRABC SYSTEM PROTEIN C"/>
    <property type="match status" value="1"/>
</dbReference>
<dbReference type="InterPro" id="IPR035901">
    <property type="entry name" value="GIY-YIG_endonuc_sf"/>
</dbReference>
<dbReference type="Gene3D" id="3.40.1440.10">
    <property type="entry name" value="GIY-YIG endonuclease"/>
    <property type="match status" value="1"/>
</dbReference>
<dbReference type="RefSeq" id="WP_140031345.1">
    <property type="nucleotide sequence ID" value="NZ_CP137845.1"/>
</dbReference>
<dbReference type="Proteomes" id="UP001303601">
    <property type="component" value="Chromosome"/>
</dbReference>
<dbReference type="PROSITE" id="PS50165">
    <property type="entry name" value="UVRC"/>
    <property type="match status" value="1"/>
</dbReference>
<dbReference type="PANTHER" id="PTHR30562">
    <property type="entry name" value="UVRC/OXIDOREDUCTASE"/>
    <property type="match status" value="1"/>
</dbReference>
<sequence length="561" mass="65943">MIEKELIKDVPTSPGVYLWKDKNGNVIYVGKAKNLKSRMLQYFDPKMQNSYKTPKMLQNIASFSTIVLSSDREAFIQERKLIQKYHPFYNVLFPSQSSFPYIRVKLNSNKLVIDLKNKYEQEKNAIYYGPLPNNKNFKPLIRYLNHLLLAKDGQIIKNQTKKFAEEQFYKAKEIMKFGLNFKKDLENKLDSAINSNMFEQAKFYNDILDLLNYNTQDQHIFIKSQKQIDVFGIYQATDFVLIHCMLYRERMLISEYDFTLEIRSTLENLINEFLSEFYSHNWIPDQILLSQEFPKNSLEFEDKIIFSQAGMINELISKAKENAENNASLKITEYKNMLFKTKIAQEKLAIYLKTKTENIIMFDNSFVHGTNEIIGGAIWFYAGKPYKKNYRFYNLDCNALRNADVEYMRQTSFNYLKEFKDQIDVIFADGNIMQIQEIKNSMESLNINIPIFGLVKNEYHETKYLIDENDNEIIIDDPNVFNLLARMQTEVDRFAKTMHSKKHLKSMLNNPLLLIKGVGKKTIEKLLASFNTYQDILNATEEELCKVVSPKIAKLIMNEKF</sequence>
<dbReference type="CDD" id="cd10434">
    <property type="entry name" value="GIY-YIG_UvrC_Cho"/>
    <property type="match status" value="1"/>
</dbReference>
<evidence type="ECO:0000259" key="2">
    <source>
        <dbReference type="PROSITE" id="PS50165"/>
    </source>
</evidence>
<keyword evidence="4" id="KW-1185">Reference proteome</keyword>
<dbReference type="PROSITE" id="PS50164">
    <property type="entry name" value="GIY_YIG"/>
    <property type="match status" value="1"/>
</dbReference>
<feature type="domain" description="UvrC family homology region profile" evidence="2">
    <location>
        <begin position="230"/>
        <end position="396"/>
    </location>
</feature>